<keyword evidence="8" id="KW-1185">Reference proteome</keyword>
<comment type="pathway">
    <text evidence="1">Protein modification; protein lipoylation via endogenous pathway; protein N(6)-(lipoyl)lysine from octanoyl-[acyl-carrier-protein]: step 1/2.</text>
</comment>
<evidence type="ECO:0000313" key="8">
    <source>
        <dbReference type="Proteomes" id="UP001154282"/>
    </source>
</evidence>
<feature type="domain" description="BPL/LPL catalytic" evidence="6">
    <location>
        <begin position="79"/>
        <end position="288"/>
    </location>
</feature>
<dbReference type="GO" id="GO:0009249">
    <property type="term" value="P:protein lipoylation"/>
    <property type="evidence" value="ECO:0007669"/>
    <property type="project" value="InterPro"/>
</dbReference>
<dbReference type="PANTHER" id="PTHR10993:SF7">
    <property type="entry name" value="LIPOYLTRANSFERASE 2, MITOCHONDRIAL-RELATED"/>
    <property type="match status" value="1"/>
</dbReference>
<evidence type="ECO:0000256" key="4">
    <source>
        <dbReference type="ARBA" id="ARBA00022679"/>
    </source>
</evidence>
<dbReference type="NCBIfam" id="NF010925">
    <property type="entry name" value="PRK14345.1"/>
    <property type="match status" value="1"/>
</dbReference>
<proteinExistence type="inferred from homology"/>
<evidence type="ECO:0000259" key="6">
    <source>
        <dbReference type="PROSITE" id="PS51733"/>
    </source>
</evidence>
<dbReference type="SUPFAM" id="SSF55681">
    <property type="entry name" value="Class II aaRS and biotin synthetases"/>
    <property type="match status" value="1"/>
</dbReference>
<evidence type="ECO:0000256" key="3">
    <source>
        <dbReference type="ARBA" id="ARBA00012334"/>
    </source>
</evidence>
<dbReference type="HAMAP" id="MF_00013">
    <property type="entry name" value="LipB"/>
    <property type="match status" value="1"/>
</dbReference>
<dbReference type="PROSITE" id="PS51733">
    <property type="entry name" value="BPL_LPL_CATALYTIC"/>
    <property type="match status" value="1"/>
</dbReference>
<gene>
    <name evidence="7" type="ORF">LITE_LOCUS51992</name>
</gene>
<dbReference type="AlphaFoldDB" id="A0AAV0SC57"/>
<dbReference type="Pfam" id="PF21948">
    <property type="entry name" value="LplA-B_cat"/>
    <property type="match status" value="1"/>
</dbReference>
<dbReference type="InterPro" id="IPR000544">
    <property type="entry name" value="Octanoyltransferase"/>
</dbReference>
<dbReference type="GO" id="GO:0033819">
    <property type="term" value="F:lipoyl(octanoyl) transferase activity"/>
    <property type="evidence" value="ECO:0007669"/>
    <property type="project" value="UniProtKB-EC"/>
</dbReference>
<evidence type="ECO:0000256" key="5">
    <source>
        <dbReference type="ARBA" id="ARBA00023315"/>
    </source>
</evidence>
<dbReference type="InterPro" id="IPR004143">
    <property type="entry name" value="BPL_LPL_catalytic"/>
</dbReference>
<evidence type="ECO:0000256" key="1">
    <source>
        <dbReference type="ARBA" id="ARBA00004821"/>
    </source>
</evidence>
<dbReference type="PROSITE" id="PS01313">
    <property type="entry name" value="LIPB"/>
    <property type="match status" value="1"/>
</dbReference>
<name>A0AAV0SC57_9ROSI</name>
<sequence>MILQAGASSCFSSIPPCPISSSNRQPSSLTTPNFISIRYRNGRMCEFHDLHKELVPYADAWKWQKDIVAEKKALIETNQDCPDTLIVLQHHPVYTLGMGSSLEHLNFDMNDAPLDVYRTERGGEVTYHGPGQLVIYPIVNLRNHKMDIHWYLRALEEVIIRVLSSAFSIEASRVDGFTGVWFGMFLLYLLNELQRDHETFVIMLSGDQKLAAIGVKVSRWIAYHGVALNVTTDLAPFKSIVPCGIKDRRVGSIKSLLGIDDDDDDTQLIETAYKSLIKEFSEVFDLGIQQIASSPILEGLEP</sequence>
<reference evidence="7" key="1">
    <citation type="submission" date="2022-08" db="EMBL/GenBank/DDBJ databases">
        <authorList>
            <person name="Gutierrez-Valencia J."/>
        </authorList>
    </citation>
    <scope>NUCLEOTIDE SEQUENCE</scope>
</reference>
<accession>A0AAV0SC57</accession>
<dbReference type="InterPro" id="IPR020605">
    <property type="entry name" value="Octanoyltransferase_CS"/>
</dbReference>
<dbReference type="EMBL" id="CAMGYJ010000011">
    <property type="protein sequence ID" value="CAI0629417.1"/>
    <property type="molecule type" value="Genomic_DNA"/>
</dbReference>
<dbReference type="Proteomes" id="UP001154282">
    <property type="component" value="Unassembled WGS sequence"/>
</dbReference>
<evidence type="ECO:0000256" key="2">
    <source>
        <dbReference type="ARBA" id="ARBA00007907"/>
    </source>
</evidence>
<protein>
    <recommendedName>
        <fullName evidence="3">lipoyl(octanoyl) transferase</fullName>
        <ecNumber evidence="3">2.3.1.181</ecNumber>
    </recommendedName>
</protein>
<keyword evidence="5" id="KW-0012">Acyltransferase</keyword>
<comment type="caution">
    <text evidence="7">The sequence shown here is derived from an EMBL/GenBank/DDBJ whole genome shotgun (WGS) entry which is preliminary data.</text>
</comment>
<evidence type="ECO:0000313" key="7">
    <source>
        <dbReference type="EMBL" id="CAI0629417.1"/>
    </source>
</evidence>
<dbReference type="Gene3D" id="3.30.930.10">
    <property type="entry name" value="Bira Bifunctional Protein, Domain 2"/>
    <property type="match status" value="1"/>
</dbReference>
<organism evidence="7 8">
    <name type="scientific">Linum tenue</name>
    <dbReference type="NCBI Taxonomy" id="586396"/>
    <lineage>
        <taxon>Eukaryota</taxon>
        <taxon>Viridiplantae</taxon>
        <taxon>Streptophyta</taxon>
        <taxon>Embryophyta</taxon>
        <taxon>Tracheophyta</taxon>
        <taxon>Spermatophyta</taxon>
        <taxon>Magnoliopsida</taxon>
        <taxon>eudicotyledons</taxon>
        <taxon>Gunneridae</taxon>
        <taxon>Pentapetalae</taxon>
        <taxon>rosids</taxon>
        <taxon>fabids</taxon>
        <taxon>Malpighiales</taxon>
        <taxon>Linaceae</taxon>
        <taxon>Linum</taxon>
    </lineage>
</organism>
<dbReference type="CDD" id="cd16444">
    <property type="entry name" value="LipB"/>
    <property type="match status" value="1"/>
</dbReference>
<dbReference type="InterPro" id="IPR045864">
    <property type="entry name" value="aa-tRNA-synth_II/BPL/LPL"/>
</dbReference>
<dbReference type="NCBIfam" id="TIGR00214">
    <property type="entry name" value="lipB"/>
    <property type="match status" value="1"/>
</dbReference>
<keyword evidence="4" id="KW-0808">Transferase</keyword>
<comment type="similarity">
    <text evidence="2">Belongs to the LipB family.</text>
</comment>
<dbReference type="EC" id="2.3.1.181" evidence="3"/>
<dbReference type="PANTHER" id="PTHR10993">
    <property type="entry name" value="OCTANOYLTRANSFERASE"/>
    <property type="match status" value="1"/>
</dbReference>